<sequence>MGGAADSLERAVRGASVTREVVLERGATAALPGLLRRHLPAGPILLVADDNTLAAAGMAVGAVLAGAGIAHDRLVLPGQPRLKPRVSHTEMIAARIRADGAVPVAIGAGVLNDLVKRAAAMAGTPYAVVGTAASMDGYAASGAALMDGDFKRTLPCPPPVAVLADLDVVAAAPPRMAAWGYGDLAGKVVAGADWIVADALGEEAIDADIFGLVQDGLAGWLDAPARLPQGDPEALRGLMQGLLITGFAMQAHGTSRPASGSDHQFAHLWEMEGLSVPGASGGKEPVSHGACVGIGTVAMLALYEWLLAQDRPVRDIDAAVAGQPTAAAEATLVAAAFPDAGMAVSAAAEMVAKRPSPARLRARLERLDAAWPDLRRRLAGRLPPAARMQAQLAAAGAPSRLDQIAVSPARMAADYRRARLIRRRYTVLDLLADLGRLDEAVDSLFAPDGFWGAQAAKH</sequence>
<evidence type="ECO:0000256" key="2">
    <source>
        <dbReference type="ARBA" id="ARBA00022516"/>
    </source>
</evidence>
<dbReference type="SUPFAM" id="SSF56796">
    <property type="entry name" value="Dehydroquinate synthase-like"/>
    <property type="match status" value="1"/>
</dbReference>
<evidence type="ECO:0000313" key="11">
    <source>
        <dbReference type="Proteomes" id="UP000278222"/>
    </source>
</evidence>
<keyword evidence="6" id="KW-0520">NAD</keyword>
<keyword evidence="3" id="KW-0479">Metal-binding</keyword>
<reference evidence="10 11" key="1">
    <citation type="submission" date="2018-11" db="EMBL/GenBank/DDBJ databases">
        <title>Genomic Encyclopedia of Type Strains, Phase IV (KMG-IV): sequencing the most valuable type-strain genomes for metagenomic binning, comparative biology and taxonomic classification.</title>
        <authorList>
            <person name="Goeker M."/>
        </authorList>
    </citation>
    <scope>NUCLEOTIDE SEQUENCE [LARGE SCALE GENOMIC DNA]</scope>
    <source>
        <strain evidence="10 11">DSM 5900</strain>
    </source>
</reference>
<keyword evidence="2" id="KW-0444">Lipid biosynthesis</keyword>
<evidence type="ECO:0000256" key="5">
    <source>
        <dbReference type="ARBA" id="ARBA00023002"/>
    </source>
</evidence>
<keyword evidence="11" id="KW-1185">Reference proteome</keyword>
<dbReference type="Proteomes" id="UP000278222">
    <property type="component" value="Unassembled WGS sequence"/>
</dbReference>
<dbReference type="GO" id="GO:0046872">
    <property type="term" value="F:metal ion binding"/>
    <property type="evidence" value="ECO:0007669"/>
    <property type="project" value="UniProtKB-KW"/>
</dbReference>
<keyword evidence="8" id="KW-0594">Phospholipid biosynthesis</keyword>
<comment type="caution">
    <text evidence="10">The sequence shown here is derived from an EMBL/GenBank/DDBJ whole genome shotgun (WGS) entry which is preliminary data.</text>
</comment>
<evidence type="ECO:0000256" key="3">
    <source>
        <dbReference type="ARBA" id="ARBA00022723"/>
    </source>
</evidence>
<evidence type="ECO:0000256" key="9">
    <source>
        <dbReference type="ARBA" id="ARBA00023264"/>
    </source>
</evidence>
<dbReference type="Gene3D" id="1.20.1090.10">
    <property type="entry name" value="Dehydroquinate synthase-like - alpha domain"/>
    <property type="match status" value="1"/>
</dbReference>
<evidence type="ECO:0000256" key="7">
    <source>
        <dbReference type="ARBA" id="ARBA00023098"/>
    </source>
</evidence>
<gene>
    <name evidence="10" type="ORF">EDC65_5281</name>
</gene>
<dbReference type="PANTHER" id="PTHR43616:SF5">
    <property type="entry name" value="GLYCEROL DEHYDROGENASE 1"/>
    <property type="match status" value="1"/>
</dbReference>
<evidence type="ECO:0000313" key="10">
    <source>
        <dbReference type="EMBL" id="ROP81423.1"/>
    </source>
</evidence>
<dbReference type="AlphaFoldDB" id="A0A3N1KIM0"/>
<keyword evidence="5" id="KW-0560">Oxidoreductase</keyword>
<evidence type="ECO:0000256" key="4">
    <source>
        <dbReference type="ARBA" id="ARBA00022857"/>
    </source>
</evidence>
<dbReference type="OrthoDB" id="8842430at2"/>
<evidence type="ECO:0000256" key="1">
    <source>
        <dbReference type="ARBA" id="ARBA00022490"/>
    </source>
</evidence>
<dbReference type="PANTHER" id="PTHR43616">
    <property type="entry name" value="GLYCEROL DEHYDROGENASE"/>
    <property type="match status" value="1"/>
</dbReference>
<accession>A0A3N1KIM0</accession>
<evidence type="ECO:0000256" key="8">
    <source>
        <dbReference type="ARBA" id="ARBA00023209"/>
    </source>
</evidence>
<proteinExistence type="predicted"/>
<keyword evidence="9" id="KW-1208">Phospholipid metabolism</keyword>
<organism evidence="10 11">
    <name type="scientific">Stella humosa</name>
    <dbReference type="NCBI Taxonomy" id="94"/>
    <lineage>
        <taxon>Bacteria</taxon>
        <taxon>Pseudomonadati</taxon>
        <taxon>Pseudomonadota</taxon>
        <taxon>Alphaproteobacteria</taxon>
        <taxon>Rhodospirillales</taxon>
        <taxon>Stellaceae</taxon>
        <taxon>Stella</taxon>
    </lineage>
</organism>
<dbReference type="Gene3D" id="3.40.50.1970">
    <property type="match status" value="1"/>
</dbReference>
<dbReference type="InterPro" id="IPR016205">
    <property type="entry name" value="Glycerol_DH"/>
</dbReference>
<dbReference type="RefSeq" id="WP_123695284.1">
    <property type="nucleotide sequence ID" value="NZ_AP019700.1"/>
</dbReference>
<keyword evidence="1" id="KW-0963">Cytoplasm</keyword>
<name>A0A3N1KIM0_9PROT</name>
<keyword evidence="4" id="KW-0521">NADP</keyword>
<protein>
    <submittedName>
        <fullName evidence="10">Glycerol-1-phosphate dehydrogenase [NAD(P)+]</fullName>
    </submittedName>
</protein>
<dbReference type="EMBL" id="RJKX01000018">
    <property type="protein sequence ID" value="ROP81423.1"/>
    <property type="molecule type" value="Genomic_DNA"/>
</dbReference>
<dbReference type="InterPro" id="IPR032837">
    <property type="entry name" value="G1PDH"/>
</dbReference>
<dbReference type="GO" id="GO:0016614">
    <property type="term" value="F:oxidoreductase activity, acting on CH-OH group of donors"/>
    <property type="evidence" value="ECO:0007669"/>
    <property type="project" value="InterPro"/>
</dbReference>
<dbReference type="GO" id="GO:0008654">
    <property type="term" value="P:phospholipid biosynthetic process"/>
    <property type="evidence" value="ECO:0007669"/>
    <property type="project" value="UniProtKB-KW"/>
</dbReference>
<dbReference type="CDD" id="cd08175">
    <property type="entry name" value="G1PDH"/>
    <property type="match status" value="1"/>
</dbReference>
<evidence type="ECO:0000256" key="6">
    <source>
        <dbReference type="ARBA" id="ARBA00023027"/>
    </source>
</evidence>
<keyword evidence="7" id="KW-0443">Lipid metabolism</keyword>
<dbReference type="Pfam" id="PF13685">
    <property type="entry name" value="Fe-ADH_2"/>
    <property type="match status" value="1"/>
</dbReference>